<dbReference type="PROSITE" id="PS50206">
    <property type="entry name" value="RHODANESE_3"/>
    <property type="match status" value="1"/>
</dbReference>
<protein>
    <recommendedName>
        <fullName evidence="1">Rhodanese domain-containing protein</fullName>
    </recommendedName>
</protein>
<dbReference type="Gene3D" id="3.40.250.10">
    <property type="entry name" value="Rhodanese-like domain"/>
    <property type="match status" value="1"/>
</dbReference>
<reference evidence="3" key="1">
    <citation type="journal article" date="2019" name="Int. J. Syst. Evol. Microbiol.">
        <title>The Global Catalogue of Microorganisms (GCM) 10K type strain sequencing project: providing services to taxonomists for standard genome sequencing and annotation.</title>
        <authorList>
            <consortium name="The Broad Institute Genomics Platform"/>
            <consortium name="The Broad Institute Genome Sequencing Center for Infectious Disease"/>
            <person name="Wu L."/>
            <person name="Ma J."/>
        </authorList>
    </citation>
    <scope>NUCLEOTIDE SEQUENCE [LARGE SCALE GENOMIC DNA]</scope>
    <source>
        <strain evidence="3">JCM 17983</strain>
    </source>
</reference>
<name>A0ABP9EIL1_9PSEU</name>
<dbReference type="Pfam" id="PF00581">
    <property type="entry name" value="Rhodanese"/>
    <property type="match status" value="1"/>
</dbReference>
<evidence type="ECO:0000313" key="3">
    <source>
        <dbReference type="Proteomes" id="UP001500457"/>
    </source>
</evidence>
<dbReference type="EMBL" id="BAABHQ010000009">
    <property type="protein sequence ID" value="GAA4880105.1"/>
    <property type="molecule type" value="Genomic_DNA"/>
</dbReference>
<dbReference type="SUPFAM" id="SSF52821">
    <property type="entry name" value="Rhodanese/Cell cycle control phosphatase"/>
    <property type="match status" value="1"/>
</dbReference>
<dbReference type="CDD" id="cd00158">
    <property type="entry name" value="RHOD"/>
    <property type="match status" value="1"/>
</dbReference>
<evidence type="ECO:0000259" key="1">
    <source>
        <dbReference type="PROSITE" id="PS50206"/>
    </source>
</evidence>
<evidence type="ECO:0000313" key="2">
    <source>
        <dbReference type="EMBL" id="GAA4880105.1"/>
    </source>
</evidence>
<dbReference type="InterPro" id="IPR001763">
    <property type="entry name" value="Rhodanese-like_dom"/>
</dbReference>
<dbReference type="InterPro" id="IPR036873">
    <property type="entry name" value="Rhodanese-like_dom_sf"/>
</dbReference>
<dbReference type="RefSeq" id="WP_274231684.1">
    <property type="nucleotide sequence ID" value="NZ_BAABHQ010000009.1"/>
</dbReference>
<accession>A0ABP9EIL1</accession>
<proteinExistence type="predicted"/>
<dbReference type="SMART" id="SM00450">
    <property type="entry name" value="RHOD"/>
    <property type="match status" value="1"/>
</dbReference>
<organism evidence="2 3">
    <name type="scientific">Actinomycetospora straminea</name>
    <dbReference type="NCBI Taxonomy" id="663607"/>
    <lineage>
        <taxon>Bacteria</taxon>
        <taxon>Bacillati</taxon>
        <taxon>Actinomycetota</taxon>
        <taxon>Actinomycetes</taxon>
        <taxon>Pseudonocardiales</taxon>
        <taxon>Pseudonocardiaceae</taxon>
        <taxon>Actinomycetospora</taxon>
    </lineage>
</organism>
<feature type="domain" description="Rhodanese" evidence="1">
    <location>
        <begin position="15"/>
        <end position="114"/>
    </location>
</feature>
<gene>
    <name evidence="2" type="ORF">GCM10023203_33700</name>
</gene>
<sequence length="116" mass="12705">MYQEMSVHELAAGLERRDVVLLDVRDAEHFAVGHIPGSVPVSLPELPGRLRDPDDELWARLFGARRPVFNRVCIVGDAERSIDAVAILGEVGIESSVVAGGTRAWSAAGRPLNRHW</sequence>
<comment type="caution">
    <text evidence="2">The sequence shown here is derived from an EMBL/GenBank/DDBJ whole genome shotgun (WGS) entry which is preliminary data.</text>
</comment>
<dbReference type="Proteomes" id="UP001500457">
    <property type="component" value="Unassembled WGS sequence"/>
</dbReference>
<keyword evidence="3" id="KW-1185">Reference proteome</keyword>